<protein>
    <submittedName>
        <fullName evidence="2">Uncharacterized protein</fullName>
    </submittedName>
</protein>
<gene>
    <name evidence="2" type="ORF">AAFF_G00211510</name>
</gene>
<feature type="compositionally biased region" description="Basic and acidic residues" evidence="1">
    <location>
        <begin position="73"/>
        <end position="94"/>
    </location>
</feature>
<keyword evidence="3" id="KW-1185">Reference proteome</keyword>
<dbReference type="EMBL" id="JAINUG010000028">
    <property type="protein sequence ID" value="KAJ8410110.1"/>
    <property type="molecule type" value="Genomic_DNA"/>
</dbReference>
<sequence length="94" mass="10624">MFDQEIVFEALSAIMETPVRPYSQFVEQNPGKVLPNENALSLQDFHTCSLSWHRDDGTLPLPEVSPEEAEDDSVLRRSQTEHVLDSHREGNVCG</sequence>
<feature type="region of interest" description="Disordered" evidence="1">
    <location>
        <begin position="56"/>
        <end position="94"/>
    </location>
</feature>
<reference evidence="2" key="1">
    <citation type="journal article" date="2023" name="Science">
        <title>Genome structures resolve the early diversification of teleost fishes.</title>
        <authorList>
            <person name="Parey E."/>
            <person name="Louis A."/>
            <person name="Montfort J."/>
            <person name="Bouchez O."/>
            <person name="Roques C."/>
            <person name="Iampietro C."/>
            <person name="Lluch J."/>
            <person name="Castinel A."/>
            <person name="Donnadieu C."/>
            <person name="Desvignes T."/>
            <person name="Floi Bucao C."/>
            <person name="Jouanno E."/>
            <person name="Wen M."/>
            <person name="Mejri S."/>
            <person name="Dirks R."/>
            <person name="Jansen H."/>
            <person name="Henkel C."/>
            <person name="Chen W.J."/>
            <person name="Zahm M."/>
            <person name="Cabau C."/>
            <person name="Klopp C."/>
            <person name="Thompson A.W."/>
            <person name="Robinson-Rechavi M."/>
            <person name="Braasch I."/>
            <person name="Lecointre G."/>
            <person name="Bobe J."/>
            <person name="Postlethwait J.H."/>
            <person name="Berthelot C."/>
            <person name="Roest Crollius H."/>
            <person name="Guiguen Y."/>
        </authorList>
    </citation>
    <scope>NUCLEOTIDE SEQUENCE</scope>
    <source>
        <strain evidence="2">NC1722</strain>
    </source>
</reference>
<dbReference type="AlphaFoldDB" id="A0AAD7SWT6"/>
<evidence type="ECO:0000313" key="3">
    <source>
        <dbReference type="Proteomes" id="UP001221898"/>
    </source>
</evidence>
<comment type="caution">
    <text evidence="2">The sequence shown here is derived from an EMBL/GenBank/DDBJ whole genome shotgun (WGS) entry which is preliminary data.</text>
</comment>
<organism evidence="2 3">
    <name type="scientific">Aldrovandia affinis</name>
    <dbReference type="NCBI Taxonomy" id="143900"/>
    <lineage>
        <taxon>Eukaryota</taxon>
        <taxon>Metazoa</taxon>
        <taxon>Chordata</taxon>
        <taxon>Craniata</taxon>
        <taxon>Vertebrata</taxon>
        <taxon>Euteleostomi</taxon>
        <taxon>Actinopterygii</taxon>
        <taxon>Neopterygii</taxon>
        <taxon>Teleostei</taxon>
        <taxon>Notacanthiformes</taxon>
        <taxon>Halosauridae</taxon>
        <taxon>Aldrovandia</taxon>
    </lineage>
</organism>
<evidence type="ECO:0000313" key="2">
    <source>
        <dbReference type="EMBL" id="KAJ8410110.1"/>
    </source>
</evidence>
<proteinExistence type="predicted"/>
<accession>A0AAD7SWT6</accession>
<dbReference type="Proteomes" id="UP001221898">
    <property type="component" value="Unassembled WGS sequence"/>
</dbReference>
<name>A0AAD7SWT6_9TELE</name>
<evidence type="ECO:0000256" key="1">
    <source>
        <dbReference type="SAM" id="MobiDB-lite"/>
    </source>
</evidence>